<name>A0A0L0D778_THETB</name>
<dbReference type="SUPFAM" id="SSF57184">
    <property type="entry name" value="Growth factor receptor domain"/>
    <property type="match status" value="1"/>
</dbReference>
<feature type="transmembrane region" description="Helical" evidence="1">
    <location>
        <begin position="792"/>
        <end position="815"/>
    </location>
</feature>
<evidence type="ECO:0000313" key="3">
    <source>
        <dbReference type="Proteomes" id="UP000054408"/>
    </source>
</evidence>
<feature type="transmembrane region" description="Helical" evidence="1">
    <location>
        <begin position="587"/>
        <end position="603"/>
    </location>
</feature>
<feature type="transmembrane region" description="Helical" evidence="1">
    <location>
        <begin position="563"/>
        <end position="581"/>
    </location>
</feature>
<feature type="transmembrane region" description="Helical" evidence="1">
    <location>
        <begin position="890"/>
        <end position="909"/>
    </location>
</feature>
<keyword evidence="1" id="KW-0472">Membrane</keyword>
<dbReference type="AlphaFoldDB" id="A0A0L0D778"/>
<organism evidence="2 3">
    <name type="scientific">Thecamonas trahens ATCC 50062</name>
    <dbReference type="NCBI Taxonomy" id="461836"/>
    <lineage>
        <taxon>Eukaryota</taxon>
        <taxon>Apusozoa</taxon>
        <taxon>Apusomonadida</taxon>
        <taxon>Apusomonadidae</taxon>
        <taxon>Thecamonas</taxon>
    </lineage>
</organism>
<gene>
    <name evidence="2" type="ORF">AMSG_11797</name>
</gene>
<dbReference type="RefSeq" id="XP_013759115.1">
    <property type="nucleotide sequence ID" value="XM_013903661.1"/>
</dbReference>
<keyword evidence="1" id="KW-1133">Transmembrane helix</keyword>
<feature type="transmembrane region" description="Helical" evidence="1">
    <location>
        <begin position="704"/>
        <end position="724"/>
    </location>
</feature>
<feature type="transmembrane region" description="Helical" evidence="1">
    <location>
        <begin position="502"/>
        <end position="523"/>
    </location>
</feature>
<keyword evidence="1" id="KW-0812">Transmembrane</keyword>
<dbReference type="Proteomes" id="UP000054408">
    <property type="component" value="Unassembled WGS sequence"/>
</dbReference>
<dbReference type="PANTHER" id="PTHR11319">
    <property type="entry name" value="G PROTEIN-COUPLED RECEPTOR-RELATED"/>
    <property type="match status" value="1"/>
</dbReference>
<dbReference type="InterPro" id="IPR009030">
    <property type="entry name" value="Growth_fac_rcpt_cys_sf"/>
</dbReference>
<dbReference type="PANTHER" id="PTHR11319:SF35">
    <property type="entry name" value="OUTER MEMBRANE PROTEIN PMPC-RELATED"/>
    <property type="match status" value="1"/>
</dbReference>
<reference evidence="2 3" key="1">
    <citation type="submission" date="2010-05" db="EMBL/GenBank/DDBJ databases">
        <title>The Genome Sequence of Thecamonas trahens ATCC 50062.</title>
        <authorList>
            <consortium name="The Broad Institute Genome Sequencing Platform"/>
            <person name="Russ C."/>
            <person name="Cuomo C."/>
            <person name="Shea T."/>
            <person name="Young S.K."/>
            <person name="Zeng Q."/>
            <person name="Koehrsen M."/>
            <person name="Haas B."/>
            <person name="Borodovsky M."/>
            <person name="Guigo R."/>
            <person name="Alvarado L."/>
            <person name="Berlin A."/>
            <person name="Bochicchio J."/>
            <person name="Borenstein D."/>
            <person name="Chapman S."/>
            <person name="Chen Z."/>
            <person name="Freedman E."/>
            <person name="Gellesch M."/>
            <person name="Goldberg J."/>
            <person name="Griggs A."/>
            <person name="Gujja S."/>
            <person name="Heilman E."/>
            <person name="Heiman D."/>
            <person name="Hepburn T."/>
            <person name="Howarth C."/>
            <person name="Jen D."/>
            <person name="Larson L."/>
            <person name="Mehta T."/>
            <person name="Park D."/>
            <person name="Pearson M."/>
            <person name="Roberts A."/>
            <person name="Saif S."/>
            <person name="Shenoy N."/>
            <person name="Sisk P."/>
            <person name="Stolte C."/>
            <person name="Sykes S."/>
            <person name="Thomson T."/>
            <person name="Walk T."/>
            <person name="White J."/>
            <person name="Yandava C."/>
            <person name="Burger G."/>
            <person name="Gray M.W."/>
            <person name="Holland P.W.H."/>
            <person name="King N."/>
            <person name="Lang F.B.F."/>
            <person name="Roger A.J."/>
            <person name="Ruiz-Trillo I."/>
            <person name="Lander E."/>
            <person name="Nusbaum C."/>
        </authorList>
    </citation>
    <scope>NUCLEOTIDE SEQUENCE [LARGE SCALE GENOMIC DNA]</scope>
    <source>
        <strain evidence="2 3">ATCC 50062</strain>
    </source>
</reference>
<protein>
    <recommendedName>
        <fullName evidence="4">Tyrosine-protein kinase ephrin type A/B receptor-like domain-containing protein</fullName>
    </recommendedName>
</protein>
<sequence length="967" mass="101992">MVGDLGYSAPYPLVCDSAWDRCVATVANTAVPGCSSSIREGAAVLAPSSTGLAMCSQTGSVSMLLASVLPCHISHDLPFSLAWIAPSYDVDSLAWRASAISCAPGYTKPPSSMTCNASSQAWEAGHLCTFDAALLQIRSLTHEVAAGEVGRFAVADSSKFGFHGPGSTTPMAWQADGSRVASSFNYSSVDGTGVFEASFDVGQKAGVDIGFELGVDGHKLVAVNMTVVANLDTFGGAVSHDGKLLAPAGSPPTVIFGTTLNINITLKDAYGNPLCPHPAPSRCSAVLNRMEISMNDVVFTPQPVPDGPDGPMHGWAQVALPQADTEYQLVVQFNGVLVQGAPFPVQASSQAICKPGQRVSGTNCIECRASTYSESDTAAVCTDCAPGSAGPAGSPSWRECLCKPDFYVLGERERGERCEECPEGGVCLGNSSWPYAAHGFYSSSSPRYFIECGEDEEEAEARCLGHDLCGQEYADRLCSACRDGFYRAGEDCHGCGRVSGPGALAGGGFVIATFLCVLFWVLLSEQSIGQGEGRVHGQLARAPGLRGLIRWAAQWAMLLWREALLMVAETAAVLALVLIGLGEAYELAVLFVGLSVVVVFLGVRRAAAHNAAAADGRQVYSSVQSGGSAESSSSAESEVSLEVEHVEAAMKTSVIFLQTLATINEAFDEVKWTSWGQRLLRGAQRINVQISGLECYGISYAGQFYILLALVPCIWAVVCVAGLVTRVSSAPRRLGEGMWRLCAATVYFFAYPVAEACFAVFACIPEPIPNPEASYLAGAPWIKCGGHVQVQLAGVAAVALVVLMAIMGVMGWSVWQRGGVVPYGAVRFLTDGLEPERWWYEGAVMVRRLAFALVAAVLPRGSVFVAPMLLVLLLGGIVSCMAWRPYENRAALTMDVAQLVVSAFVVVSVQNLQETRDTGSIVGMTVLLTAAIGAVLGYMCVYVAHPIVTLVKGSRGKAGHNAGYDSL</sequence>
<proteinExistence type="predicted"/>
<dbReference type="Gene3D" id="2.10.50.10">
    <property type="entry name" value="Tumor Necrosis Factor Receptor, subunit A, domain 2"/>
    <property type="match status" value="1"/>
</dbReference>
<accession>A0A0L0D778</accession>
<keyword evidence="3" id="KW-1185">Reference proteome</keyword>
<feature type="transmembrane region" description="Helical" evidence="1">
    <location>
        <begin position="744"/>
        <end position="764"/>
    </location>
</feature>
<evidence type="ECO:0000313" key="2">
    <source>
        <dbReference type="EMBL" id="KNC47946.1"/>
    </source>
</evidence>
<dbReference type="GeneID" id="25569712"/>
<feature type="transmembrane region" description="Helical" evidence="1">
    <location>
        <begin position="921"/>
        <end position="944"/>
    </location>
</feature>
<dbReference type="EMBL" id="GL349449">
    <property type="protein sequence ID" value="KNC47946.1"/>
    <property type="molecule type" value="Genomic_DNA"/>
</dbReference>
<feature type="transmembrane region" description="Helical" evidence="1">
    <location>
        <begin position="865"/>
        <end position="884"/>
    </location>
</feature>
<evidence type="ECO:0008006" key="4">
    <source>
        <dbReference type="Google" id="ProtNLM"/>
    </source>
</evidence>
<evidence type="ECO:0000256" key="1">
    <source>
        <dbReference type="SAM" id="Phobius"/>
    </source>
</evidence>